<accession>A0AA39UGD2</accession>
<keyword evidence="2" id="KW-1185">Reference proteome</keyword>
<feature type="non-terminal residue" evidence="1">
    <location>
        <position position="332"/>
    </location>
</feature>
<proteinExistence type="predicted"/>
<name>A0AA39UGD2_9AGAR</name>
<evidence type="ECO:0008006" key="3">
    <source>
        <dbReference type="Google" id="ProtNLM"/>
    </source>
</evidence>
<protein>
    <recommendedName>
        <fullName evidence="3">Endonuclease/exonuclease/phosphatase domain-containing protein</fullName>
    </recommendedName>
</protein>
<dbReference type="Proteomes" id="UP001175227">
    <property type="component" value="Unassembled WGS sequence"/>
</dbReference>
<gene>
    <name evidence="1" type="ORF">IW261DRAFT_1291118</name>
</gene>
<reference evidence="1" key="1">
    <citation type="submission" date="2023-06" db="EMBL/GenBank/DDBJ databases">
        <authorList>
            <consortium name="Lawrence Berkeley National Laboratory"/>
            <person name="Ahrendt S."/>
            <person name="Sahu N."/>
            <person name="Indic B."/>
            <person name="Wong-Bajracharya J."/>
            <person name="Merenyi Z."/>
            <person name="Ke H.-M."/>
            <person name="Monk M."/>
            <person name="Kocsube S."/>
            <person name="Drula E."/>
            <person name="Lipzen A."/>
            <person name="Balint B."/>
            <person name="Henrissat B."/>
            <person name="Andreopoulos B."/>
            <person name="Martin F.M."/>
            <person name="Harder C.B."/>
            <person name="Rigling D."/>
            <person name="Ford K.L."/>
            <person name="Foster G.D."/>
            <person name="Pangilinan J."/>
            <person name="Papanicolaou A."/>
            <person name="Barry K."/>
            <person name="LaButti K."/>
            <person name="Viragh M."/>
            <person name="Koriabine M."/>
            <person name="Yan M."/>
            <person name="Riley R."/>
            <person name="Champramary S."/>
            <person name="Plett K.L."/>
            <person name="Tsai I.J."/>
            <person name="Slot J."/>
            <person name="Sipos G."/>
            <person name="Plett J."/>
            <person name="Nagy L.G."/>
            <person name="Grigoriev I.V."/>
        </authorList>
    </citation>
    <scope>NUCLEOTIDE SEQUENCE</scope>
    <source>
        <strain evidence="1">ICMP 16352</strain>
    </source>
</reference>
<dbReference type="EMBL" id="JAUEPR010000008">
    <property type="protein sequence ID" value="KAK0481334.1"/>
    <property type="molecule type" value="Genomic_DNA"/>
</dbReference>
<dbReference type="AlphaFoldDB" id="A0AA39UGD2"/>
<evidence type="ECO:0000313" key="2">
    <source>
        <dbReference type="Proteomes" id="UP001175227"/>
    </source>
</evidence>
<dbReference type="Gene3D" id="3.60.10.10">
    <property type="entry name" value="Endonuclease/exonuclease/phosphatase"/>
    <property type="match status" value="1"/>
</dbReference>
<evidence type="ECO:0000313" key="1">
    <source>
        <dbReference type="EMBL" id="KAK0481334.1"/>
    </source>
</evidence>
<organism evidence="1 2">
    <name type="scientific">Armillaria novae-zelandiae</name>
    <dbReference type="NCBI Taxonomy" id="153914"/>
    <lineage>
        <taxon>Eukaryota</taxon>
        <taxon>Fungi</taxon>
        <taxon>Dikarya</taxon>
        <taxon>Basidiomycota</taxon>
        <taxon>Agaricomycotina</taxon>
        <taxon>Agaricomycetes</taxon>
        <taxon>Agaricomycetidae</taxon>
        <taxon>Agaricales</taxon>
        <taxon>Marasmiineae</taxon>
        <taxon>Physalacriaceae</taxon>
        <taxon>Armillaria</taxon>
    </lineage>
</organism>
<dbReference type="InterPro" id="IPR036691">
    <property type="entry name" value="Endo/exonu/phosph_ase_sf"/>
</dbReference>
<comment type="caution">
    <text evidence="1">The sequence shown here is derived from an EMBL/GenBank/DDBJ whole genome shotgun (WGS) entry which is preliminary data.</text>
</comment>
<sequence length="332" mass="38008">MNAENIGVLAVHETHYNKAFVDRMHATFGSSIKVYHSEMPQREESAGGVAIILNKAKTKTDNIVEYELIPGRALMLVLPWHNTLKVAILAVYAPNDPTENANFWEEINDKTTGGEIPRPDIICTDANMVEEMIDRLPMHNDEAAQQAALDTMKHDMGMIDGWRDRHPTMKAYTYHQKATGSQSHIDRIYVTEKILNASRGWEILETGIPTDHKLVSMELTDPQAPFVGPGRWPFPIYLARNEKFLAEVEDLGKKLLEDMDTLKFRRTNDENPQTLWKTWRYKVRDLARKAAKRYRSPLQKEVDTLKVKRDGILNDPSLNEEEKMLAATVLQE</sequence>
<dbReference type="SUPFAM" id="SSF56219">
    <property type="entry name" value="DNase I-like"/>
    <property type="match status" value="1"/>
</dbReference>